<evidence type="ECO:0000313" key="2">
    <source>
        <dbReference type="EMBL" id="MCS0632221.1"/>
    </source>
</evidence>
<dbReference type="Gene3D" id="3.40.50.1820">
    <property type="entry name" value="alpha/beta hydrolase"/>
    <property type="match status" value="1"/>
</dbReference>
<keyword evidence="3" id="KW-1185">Reference proteome</keyword>
<gene>
    <name evidence="2" type="ORF">NX786_23100</name>
</gene>
<keyword evidence="2" id="KW-0378">Hydrolase</keyword>
<protein>
    <submittedName>
        <fullName evidence="2">Alpha/beta hydrolase</fullName>
    </submittedName>
</protein>
<dbReference type="Pfam" id="PF12697">
    <property type="entry name" value="Abhydrolase_6"/>
    <property type="match status" value="1"/>
</dbReference>
<evidence type="ECO:0000259" key="1">
    <source>
        <dbReference type="Pfam" id="PF12697"/>
    </source>
</evidence>
<feature type="domain" description="AB hydrolase-1" evidence="1">
    <location>
        <begin position="39"/>
        <end position="252"/>
    </location>
</feature>
<dbReference type="InterPro" id="IPR029058">
    <property type="entry name" value="AB_hydrolase_fold"/>
</dbReference>
<organism evidence="2 3">
    <name type="scientific">Telluria mixta</name>
    <dbReference type="NCBI Taxonomy" id="34071"/>
    <lineage>
        <taxon>Bacteria</taxon>
        <taxon>Pseudomonadati</taxon>
        <taxon>Pseudomonadota</taxon>
        <taxon>Betaproteobacteria</taxon>
        <taxon>Burkholderiales</taxon>
        <taxon>Oxalobacteraceae</taxon>
        <taxon>Telluria group</taxon>
        <taxon>Telluria</taxon>
    </lineage>
</organism>
<dbReference type="InterPro" id="IPR000073">
    <property type="entry name" value="AB_hydrolase_1"/>
</dbReference>
<dbReference type="PANTHER" id="PTHR43798">
    <property type="entry name" value="MONOACYLGLYCEROL LIPASE"/>
    <property type="match status" value="1"/>
</dbReference>
<reference evidence="2" key="1">
    <citation type="submission" date="2022-08" db="EMBL/GenBank/DDBJ databases">
        <title>Reclassification of Massilia species as members of the genera Telluria, Duganella, Pseudoduganella, Mokoshia gen. nov. and Zemynaea gen. nov. using orthogonal and non-orthogonal genome-based approaches.</title>
        <authorList>
            <person name="Bowman J.P."/>
        </authorList>
    </citation>
    <scope>NUCLEOTIDE SEQUENCE</scope>
    <source>
        <strain evidence="2">LMG 11547</strain>
    </source>
</reference>
<dbReference type="PANTHER" id="PTHR43798:SF33">
    <property type="entry name" value="HYDROLASE, PUTATIVE (AFU_ORTHOLOGUE AFUA_2G14860)-RELATED"/>
    <property type="match status" value="1"/>
</dbReference>
<dbReference type="InterPro" id="IPR050266">
    <property type="entry name" value="AB_hydrolase_sf"/>
</dbReference>
<accession>A0ABT2C5X7</accession>
<dbReference type="Proteomes" id="UP001165263">
    <property type="component" value="Unassembled WGS sequence"/>
</dbReference>
<proteinExistence type="predicted"/>
<dbReference type="SUPFAM" id="SSF53474">
    <property type="entry name" value="alpha/beta-Hydrolases"/>
    <property type="match status" value="1"/>
</dbReference>
<sequence>MHKASPAGHPECIDIAWDGRTLQLELARVGAPGSPYPPVIFLHEGLGSVAQWKDFPERFCRTHGFTGMAYSRYGYGRSTPRPHAERWGPDYLHRQAWEVLPALIDALGLRKPWLFGHSDGASIALLAAARLGDRLGGIVVAAPHIMVEDVSIRAIRAAREAYLAGPLRERLAHYHADVDSAFWAWNDSWLDPAFRSWDIRAEVARIRIPLMAIQGEDDEYGTMEQVEGIARLAPQTRLLVLPGCGHTPHRDAAGSVIGEAGRFIIEHSIII</sequence>
<dbReference type="EMBL" id="JANUHC010000009">
    <property type="protein sequence ID" value="MCS0632221.1"/>
    <property type="molecule type" value="Genomic_DNA"/>
</dbReference>
<name>A0ABT2C5X7_9BURK</name>
<evidence type="ECO:0000313" key="3">
    <source>
        <dbReference type="Proteomes" id="UP001165263"/>
    </source>
</evidence>
<dbReference type="GO" id="GO:0016787">
    <property type="term" value="F:hydrolase activity"/>
    <property type="evidence" value="ECO:0007669"/>
    <property type="project" value="UniProtKB-KW"/>
</dbReference>
<comment type="caution">
    <text evidence="2">The sequence shown here is derived from an EMBL/GenBank/DDBJ whole genome shotgun (WGS) entry which is preliminary data.</text>
</comment>
<dbReference type="RefSeq" id="WP_259451261.1">
    <property type="nucleotide sequence ID" value="NZ_CP119520.1"/>
</dbReference>